<feature type="coiled-coil region" evidence="5">
    <location>
        <begin position="96"/>
        <end position="123"/>
    </location>
</feature>
<evidence type="ECO:0000256" key="4">
    <source>
        <dbReference type="PROSITE-ProRule" id="PRU00289"/>
    </source>
</evidence>
<protein>
    <recommendedName>
        <fullName evidence="7">FtsK domain-containing protein</fullName>
    </recommendedName>
</protein>
<dbReference type="Gene3D" id="3.40.50.300">
    <property type="entry name" value="P-loop containing nucleotide triphosphate hydrolases"/>
    <property type="match status" value="3"/>
</dbReference>
<name>A0A168HR80_9BACL</name>
<dbReference type="InterPro" id="IPR003593">
    <property type="entry name" value="AAA+_ATPase"/>
</dbReference>
<keyword evidence="9" id="KW-1185">Reference proteome</keyword>
<dbReference type="PANTHER" id="PTHR22683">
    <property type="entry name" value="SPORULATION PROTEIN RELATED"/>
    <property type="match status" value="1"/>
</dbReference>
<dbReference type="CDD" id="cd01127">
    <property type="entry name" value="TrwB_TraG_TraD_VirD4"/>
    <property type="match status" value="1"/>
</dbReference>
<keyword evidence="6" id="KW-0472">Membrane</keyword>
<feature type="binding site" evidence="4">
    <location>
        <begin position="1116"/>
        <end position="1123"/>
    </location>
    <ligand>
        <name>ATP</name>
        <dbReference type="ChEBI" id="CHEBI:30616"/>
    </ligand>
</feature>
<feature type="domain" description="FtsK" evidence="7">
    <location>
        <begin position="1099"/>
        <end position="1276"/>
    </location>
</feature>
<keyword evidence="3 4" id="KW-0067">ATP-binding</keyword>
<sequence length="1338" mass="151990">MSHFIYRRSPRIIRETIGEEVEIHRPPSLPTAPTLNLISIMIPIFVTVAGAAAMMAFYQSTGNNRFVIVQIISLCTMVASYFVPIIVFVQQKSKYKGDLKKRNRSYEAHLNEERDKLQNWKNNLILNWHQTHLEPQFCTKIISERSPAIWERIPQDYDFLKIRVGIGNVPSGFEIKLPKHNGIEKDPLIQNAIDMAARFDSIANAPALLDLNKYRVIGLVGEEDELNNFCRTMITQIATHHAPDEMKIVAFFNQLQTEDWDWMRWIPHIWDNDRSFRYIFQDGSYQPQVLDQFSSILQRRTWMDKNEKALPFYICFLPYIEMIEHEPILPLLLKESDKVGACSIILASRKEYLPKECQLVIDIQKGEATMRSTNVTGGAEDSSYSKAKDNSPFVQVFTPDNMSITQGDHFSRQLAPYRVKTNSASEITNVLTLFDMFGIQKTEEIEVIGKWQKSRYPNTLPFPVGVRGGMKPVFLNLHDKIERKGHGPHGLMAGTTGSGKSEVIQSMIASLAVEYHPHDLSFMLIDYKGGGMSNIFADLPHVIATVTNLEEEGLIERSKVSLKAELKRRQKLFVAAGNVQHIDEYYKTEWKAKEPLPHLFIVIDEFAQLKKDQPEFMNELVSIAAIGRTLGVHLLLATQKPGGVVDDKIWSNSRYRICLRVQDEGDSREMLKIPDAAYITNPGRGYLQVGSNEVFESVQFAWSGAPYLPNTSSKQKDNEMFEINLDGSRNKVRKQLDLIIQEVPKSEVNEEKQLSVLIDYIAKRAMEENIQRLPGPWLEPLPEEVTLDELPVSLANTRELLNPKVGLIDDVANQRQFPLHVDLESGHWIIYGMPGTGKTTFIQTLLYSLAQSNNPDDVHVYAMDFGRMLKDYALLPHVGDVIQDDEDEKLARLITFLEEEINIRKTLLADAGVKSRWSYTEETGNKLPALIIIIDGYLSFKNQFEGLHEKLEVILREGASLGIYFILTANRVSDIADKIRSNFPNSISFLLSDTGDYHYAVGRLLKPPGQLPAGRGFVKGNVPPHEFHTALSIEASNESSRARMNRVKFDEMDQEWTGDRASVIRILPDIIPLEEVWGLNEKSMNSNSALSIGLIVDNLKPFEWSISDGPYFVIGGRMESGKTSLLMTIGLIAASTHSPDELQIYLCDFRRSSPGLSGLKNLSHIQGYAYEEKSLEEMVLRIREEIERRVHDELYKDTAPRIMILMDDTDVTAKRISGNYAITEQLEYITRYGKENGVVIVVAGQSNDMNRNWDDWLKEVKSAQTGWILGTTDSNDLELLNVKIPYNQTGKVLPSGEGFYVKRKFMKVKVAHAFAHGISQVETQVELVNSSWVKQIIR</sequence>
<feature type="domain" description="FtsK" evidence="7">
    <location>
        <begin position="816"/>
        <end position="998"/>
    </location>
</feature>
<feature type="binding site" evidence="4">
    <location>
        <begin position="494"/>
        <end position="501"/>
    </location>
    <ligand>
        <name>ATP</name>
        <dbReference type="ChEBI" id="CHEBI:30616"/>
    </ligand>
</feature>
<evidence type="ECO:0000256" key="1">
    <source>
        <dbReference type="ARBA" id="ARBA00022737"/>
    </source>
</evidence>
<keyword evidence="6" id="KW-0812">Transmembrane</keyword>
<keyword evidence="5" id="KW-0175">Coiled coil</keyword>
<evidence type="ECO:0000256" key="3">
    <source>
        <dbReference type="ARBA" id="ARBA00022840"/>
    </source>
</evidence>
<evidence type="ECO:0000313" key="8">
    <source>
        <dbReference type="EMBL" id="OAB38447.1"/>
    </source>
</evidence>
<keyword evidence="6" id="KW-1133">Transmembrane helix</keyword>
<accession>A0A168HR80</accession>
<dbReference type="PROSITE" id="PS50901">
    <property type="entry name" value="FTSK"/>
    <property type="match status" value="3"/>
</dbReference>
<feature type="binding site" evidence="4">
    <location>
        <begin position="832"/>
        <end position="839"/>
    </location>
    <ligand>
        <name>ATP</name>
        <dbReference type="ChEBI" id="CHEBI:30616"/>
    </ligand>
</feature>
<evidence type="ECO:0000256" key="2">
    <source>
        <dbReference type="ARBA" id="ARBA00022741"/>
    </source>
</evidence>
<dbReference type="InterPro" id="IPR023839">
    <property type="entry name" value="Firmicutes_EssC_C"/>
</dbReference>
<reference evidence="8 9" key="1">
    <citation type="submission" date="2016-03" db="EMBL/GenBank/DDBJ databases">
        <title>Draft genome sequence of Paenibacillus glacialis DSM 22343.</title>
        <authorList>
            <person name="Shin S.-K."/>
            <person name="Yi H."/>
        </authorList>
    </citation>
    <scope>NUCLEOTIDE SEQUENCE [LARGE SCALE GENOMIC DNA]</scope>
    <source>
        <strain evidence="8 9">DSM 22343</strain>
    </source>
</reference>
<dbReference type="GO" id="GO:0016020">
    <property type="term" value="C:membrane"/>
    <property type="evidence" value="ECO:0007669"/>
    <property type="project" value="UniProtKB-SubCell"/>
</dbReference>
<feature type="transmembrane region" description="Helical" evidence="6">
    <location>
        <begin position="67"/>
        <end position="89"/>
    </location>
</feature>
<feature type="domain" description="FtsK" evidence="7">
    <location>
        <begin position="470"/>
        <end position="668"/>
    </location>
</feature>
<dbReference type="Proteomes" id="UP000076967">
    <property type="component" value="Unassembled WGS sequence"/>
</dbReference>
<gene>
    <name evidence="8" type="ORF">PGLA_20360</name>
</gene>
<dbReference type="NCBIfam" id="TIGR03928">
    <property type="entry name" value="T7_EssCb_Firm"/>
    <property type="match status" value="1"/>
</dbReference>
<evidence type="ECO:0000256" key="6">
    <source>
        <dbReference type="SAM" id="Phobius"/>
    </source>
</evidence>
<dbReference type="SMART" id="SM00382">
    <property type="entry name" value="AAA"/>
    <property type="match status" value="2"/>
</dbReference>
<evidence type="ECO:0000313" key="9">
    <source>
        <dbReference type="Proteomes" id="UP000076967"/>
    </source>
</evidence>
<dbReference type="STRING" id="494026.PGLA_20360"/>
<dbReference type="InterPro" id="IPR002543">
    <property type="entry name" value="FtsK_dom"/>
</dbReference>
<comment type="caution">
    <text evidence="8">The sequence shown here is derived from an EMBL/GenBank/DDBJ whole genome shotgun (WGS) entry which is preliminary data.</text>
</comment>
<organism evidence="8 9">
    <name type="scientific">Paenibacillus glacialis</name>
    <dbReference type="NCBI Taxonomy" id="494026"/>
    <lineage>
        <taxon>Bacteria</taxon>
        <taxon>Bacillati</taxon>
        <taxon>Bacillota</taxon>
        <taxon>Bacilli</taxon>
        <taxon>Bacillales</taxon>
        <taxon>Paenibacillaceae</taxon>
        <taxon>Paenibacillus</taxon>
    </lineage>
</organism>
<keyword evidence="1" id="KW-0677">Repeat</keyword>
<dbReference type="Pfam" id="PF01580">
    <property type="entry name" value="FtsK_SpoIIIE"/>
    <property type="match status" value="2"/>
</dbReference>
<dbReference type="EMBL" id="LVJH01000048">
    <property type="protein sequence ID" value="OAB38447.1"/>
    <property type="molecule type" value="Genomic_DNA"/>
</dbReference>
<proteinExistence type="predicted"/>
<dbReference type="GO" id="GO:0003677">
    <property type="term" value="F:DNA binding"/>
    <property type="evidence" value="ECO:0007669"/>
    <property type="project" value="InterPro"/>
</dbReference>
<dbReference type="GO" id="GO:0005524">
    <property type="term" value="F:ATP binding"/>
    <property type="evidence" value="ECO:0007669"/>
    <property type="project" value="UniProtKB-UniRule"/>
</dbReference>
<keyword evidence="2 4" id="KW-0547">Nucleotide-binding</keyword>
<evidence type="ECO:0000259" key="7">
    <source>
        <dbReference type="PROSITE" id="PS50901"/>
    </source>
</evidence>
<dbReference type="InterPro" id="IPR050206">
    <property type="entry name" value="FtsK/SpoIIIE/SftA"/>
</dbReference>
<dbReference type="SUPFAM" id="SSF52540">
    <property type="entry name" value="P-loop containing nucleoside triphosphate hydrolases"/>
    <property type="match status" value="3"/>
</dbReference>
<dbReference type="RefSeq" id="WP_068536364.1">
    <property type="nucleotide sequence ID" value="NZ_LVJH01000048.1"/>
</dbReference>
<dbReference type="InterPro" id="IPR027417">
    <property type="entry name" value="P-loop_NTPase"/>
</dbReference>
<dbReference type="PANTHER" id="PTHR22683:SF1">
    <property type="entry name" value="TYPE VII SECRETION SYSTEM PROTEIN ESSC"/>
    <property type="match status" value="1"/>
</dbReference>
<feature type="transmembrane region" description="Helical" evidence="6">
    <location>
        <begin position="37"/>
        <end position="58"/>
    </location>
</feature>
<evidence type="ECO:0000256" key="5">
    <source>
        <dbReference type="SAM" id="Coils"/>
    </source>
</evidence>
<dbReference type="OrthoDB" id="9807790at2"/>